<dbReference type="Proteomes" id="UP001186974">
    <property type="component" value="Unassembled WGS sequence"/>
</dbReference>
<proteinExistence type="predicted"/>
<comment type="caution">
    <text evidence="1">The sequence shown here is derived from an EMBL/GenBank/DDBJ whole genome shotgun (WGS) entry which is preliminary data.</text>
</comment>
<sequence>STLEKYSLPPSDELPNEEATHLNPPPDQYSLTPFTDRCTLTLQAGAGGHGCVSFLREKFIEYGPANGGDGGSGGNIFVQALKSETSLHKVARKPQLKAGRGRNGRGSNKGGERGEDVLLTVPVGTVIREVWRDDPMVEEEERWQRERRQAKKGADGEGHGTLRPERWLLHPGMPSSTFATAEFPLLPRPRRSHLAAIEPKRPIRLDLDAHMERPVLLAAGSMGGLGNPHFVTQDRGRPKFATRGDEGMKLVVHLELKLLADVGLVGLPNAGKSTLLRSLSKSRARVGSWAFTTLQPNIGTVVLDDYKGRVPSLALEMTKKGRTRFTVADIPGLIEDAHKDK</sequence>
<organism evidence="1 2">
    <name type="scientific">Coniosporium uncinatum</name>
    <dbReference type="NCBI Taxonomy" id="93489"/>
    <lineage>
        <taxon>Eukaryota</taxon>
        <taxon>Fungi</taxon>
        <taxon>Dikarya</taxon>
        <taxon>Ascomycota</taxon>
        <taxon>Pezizomycotina</taxon>
        <taxon>Dothideomycetes</taxon>
        <taxon>Dothideomycetes incertae sedis</taxon>
        <taxon>Coniosporium</taxon>
    </lineage>
</organism>
<name>A0ACC3CVA9_9PEZI</name>
<evidence type="ECO:0000313" key="1">
    <source>
        <dbReference type="EMBL" id="KAK3044969.1"/>
    </source>
</evidence>
<feature type="non-terminal residue" evidence="1">
    <location>
        <position position="1"/>
    </location>
</feature>
<reference evidence="1" key="1">
    <citation type="submission" date="2024-09" db="EMBL/GenBank/DDBJ databases">
        <title>Black Yeasts Isolated from many extreme environments.</title>
        <authorList>
            <person name="Coleine C."/>
            <person name="Stajich J.E."/>
            <person name="Selbmann L."/>
        </authorList>
    </citation>
    <scope>NUCLEOTIDE SEQUENCE</scope>
    <source>
        <strain evidence="1">CCFEE 5737</strain>
    </source>
</reference>
<dbReference type="EMBL" id="JAWDJW010011203">
    <property type="protein sequence ID" value="KAK3044969.1"/>
    <property type="molecule type" value="Genomic_DNA"/>
</dbReference>
<accession>A0ACC3CVA9</accession>
<evidence type="ECO:0000313" key="2">
    <source>
        <dbReference type="Proteomes" id="UP001186974"/>
    </source>
</evidence>
<gene>
    <name evidence="1" type="ORF">LTS18_014911</name>
</gene>
<keyword evidence="2" id="KW-1185">Reference proteome</keyword>
<feature type="non-terminal residue" evidence="1">
    <location>
        <position position="341"/>
    </location>
</feature>
<protein>
    <submittedName>
        <fullName evidence="1">Uncharacterized protein</fullName>
    </submittedName>
</protein>